<protein>
    <submittedName>
        <fullName evidence="1">Uncharacterized protein</fullName>
    </submittedName>
</protein>
<dbReference type="EMBL" id="FRBN01000054">
    <property type="protein sequence ID" value="SHL83591.1"/>
    <property type="molecule type" value="Genomic_DNA"/>
</dbReference>
<proteinExistence type="predicted"/>
<evidence type="ECO:0000313" key="2">
    <source>
        <dbReference type="Proteomes" id="UP000184191"/>
    </source>
</evidence>
<dbReference type="RefSeq" id="WP_073201075.1">
    <property type="nucleotide sequence ID" value="NZ_FRBN01000054.1"/>
</dbReference>
<dbReference type="OrthoDB" id="7933758at2"/>
<dbReference type="STRING" id="1054996.SAMN05444414_1545"/>
<dbReference type="Proteomes" id="UP000184191">
    <property type="component" value="Unassembled WGS sequence"/>
</dbReference>
<organism evidence="1 2">
    <name type="scientific">Roseovarius marisflavi</name>
    <dbReference type="NCBI Taxonomy" id="1054996"/>
    <lineage>
        <taxon>Bacteria</taxon>
        <taxon>Pseudomonadati</taxon>
        <taxon>Pseudomonadota</taxon>
        <taxon>Alphaproteobacteria</taxon>
        <taxon>Rhodobacterales</taxon>
        <taxon>Roseobacteraceae</taxon>
        <taxon>Roseovarius</taxon>
    </lineage>
</organism>
<name>A0A1M7DVQ1_9RHOB</name>
<sequence>MDMMKVSEYAQALYSAHGDKAELEAARHQKEQEASGNKDQAQVWLSIRSAIRQLKGANQS</sequence>
<keyword evidence="2" id="KW-1185">Reference proteome</keyword>
<reference evidence="2" key="1">
    <citation type="submission" date="2016-11" db="EMBL/GenBank/DDBJ databases">
        <authorList>
            <person name="Varghese N."/>
            <person name="Submissions S."/>
        </authorList>
    </citation>
    <scope>NUCLEOTIDE SEQUENCE [LARGE SCALE GENOMIC DNA]</scope>
    <source>
        <strain evidence="2">DSM 29327</strain>
    </source>
</reference>
<accession>A0A1M7DVQ1</accession>
<evidence type="ECO:0000313" key="1">
    <source>
        <dbReference type="EMBL" id="SHL83591.1"/>
    </source>
</evidence>
<gene>
    <name evidence="1" type="ORF">SAMN05444414_1545</name>
</gene>
<dbReference type="AlphaFoldDB" id="A0A1M7DVQ1"/>